<dbReference type="Proteomes" id="UP000016511">
    <property type="component" value="Unassembled WGS sequence"/>
</dbReference>
<protein>
    <submittedName>
        <fullName evidence="1">Uncharacterized protein</fullName>
    </submittedName>
</protein>
<sequence>MSMESVSRCLSPSLSLQLIFDRVSAMLKVNFYQVSFMARLLAGLFISPLC</sequence>
<gene>
    <name evidence="1" type="ORF">HMPREF0083_01055</name>
</gene>
<evidence type="ECO:0000313" key="2">
    <source>
        <dbReference type="Proteomes" id="UP000016511"/>
    </source>
</evidence>
<dbReference type="HOGENOM" id="CLU_3113986_0_0_9"/>
<accession>U1YFK8</accession>
<dbReference type="AlphaFoldDB" id="U1YFK8"/>
<evidence type="ECO:0000313" key="1">
    <source>
        <dbReference type="EMBL" id="ERI10867.1"/>
    </source>
</evidence>
<keyword evidence="2" id="KW-1185">Reference proteome</keyword>
<comment type="caution">
    <text evidence="1">The sequence shown here is derived from an EMBL/GenBank/DDBJ whole genome shotgun (WGS) entry which is preliminary data.</text>
</comment>
<organism evidence="1 2">
    <name type="scientific">Aneurinibacillus aneurinilyticus ATCC 12856</name>
    <dbReference type="NCBI Taxonomy" id="649747"/>
    <lineage>
        <taxon>Bacteria</taxon>
        <taxon>Bacillati</taxon>
        <taxon>Bacillota</taxon>
        <taxon>Bacilli</taxon>
        <taxon>Bacillales</taxon>
        <taxon>Paenibacillaceae</taxon>
        <taxon>Aneurinibacillus group</taxon>
        <taxon>Aneurinibacillus</taxon>
    </lineage>
</organism>
<dbReference type="EMBL" id="AWSJ01000065">
    <property type="protein sequence ID" value="ERI10867.1"/>
    <property type="molecule type" value="Genomic_DNA"/>
</dbReference>
<proteinExistence type="predicted"/>
<name>U1YFK8_ANEAE</name>
<reference evidence="1 2" key="1">
    <citation type="submission" date="2013-08" db="EMBL/GenBank/DDBJ databases">
        <authorList>
            <person name="Weinstock G."/>
            <person name="Sodergren E."/>
            <person name="Wylie T."/>
            <person name="Fulton L."/>
            <person name="Fulton R."/>
            <person name="Fronick C."/>
            <person name="O'Laughlin M."/>
            <person name="Godfrey J."/>
            <person name="Miner T."/>
            <person name="Herter B."/>
            <person name="Appelbaum E."/>
            <person name="Cordes M."/>
            <person name="Lek S."/>
            <person name="Wollam A."/>
            <person name="Pepin K.H."/>
            <person name="Palsikar V.B."/>
            <person name="Mitreva M."/>
            <person name="Wilson R.K."/>
        </authorList>
    </citation>
    <scope>NUCLEOTIDE SEQUENCE [LARGE SCALE GENOMIC DNA]</scope>
    <source>
        <strain evidence="1 2">ATCC 12856</strain>
    </source>
</reference>